<reference evidence="1 2" key="1">
    <citation type="submission" date="2021-03" db="EMBL/GenBank/DDBJ databases">
        <title>Genomic Encyclopedia of Type Strains, Phase IV (KMG-IV): sequencing the most valuable type-strain genomes for metagenomic binning, comparative biology and taxonomic classification.</title>
        <authorList>
            <person name="Goeker M."/>
        </authorList>
    </citation>
    <scope>NUCLEOTIDE SEQUENCE [LARGE SCALE GENOMIC DNA]</scope>
    <source>
        <strain evidence="1 2">DSM 26675</strain>
    </source>
</reference>
<evidence type="ECO:0000313" key="1">
    <source>
        <dbReference type="EMBL" id="MBP2243224.1"/>
    </source>
</evidence>
<name>A0ABS4RLR1_9BACI</name>
<sequence length="151" mass="17662">MADFRSSVIIQKPIDEVFNYMSGMENVHEVMPIVVKMEKLTDGEIGAGTKFKETRLVRGKNVYAEVEYVQYEQNRSFTSRSNSNGLIVEYKYMFHEIEEGTQVEFEAFIKTTGLRMRLSKPMIVKMIKREDGYQLENLKNMLEKEIEEKAL</sequence>
<gene>
    <name evidence="1" type="ORF">J2Z40_003812</name>
</gene>
<protein>
    <submittedName>
        <fullName evidence="1">Carbon monoxide dehydrogenase subunit G</fullName>
    </submittedName>
</protein>
<dbReference type="Gene3D" id="3.30.530.20">
    <property type="match status" value="1"/>
</dbReference>
<accession>A0ABS4RLR1</accession>
<dbReference type="SUPFAM" id="SSF55961">
    <property type="entry name" value="Bet v1-like"/>
    <property type="match status" value="1"/>
</dbReference>
<dbReference type="Pfam" id="PF10604">
    <property type="entry name" value="Polyketide_cyc2"/>
    <property type="match status" value="1"/>
</dbReference>
<keyword evidence="2" id="KW-1185">Reference proteome</keyword>
<dbReference type="InterPro" id="IPR019587">
    <property type="entry name" value="Polyketide_cyclase/dehydratase"/>
</dbReference>
<dbReference type="EMBL" id="JAGIKZ010000038">
    <property type="protein sequence ID" value="MBP2243224.1"/>
    <property type="molecule type" value="Genomic_DNA"/>
</dbReference>
<dbReference type="InterPro" id="IPR023393">
    <property type="entry name" value="START-like_dom_sf"/>
</dbReference>
<comment type="caution">
    <text evidence="1">The sequence shown here is derived from an EMBL/GenBank/DDBJ whole genome shotgun (WGS) entry which is preliminary data.</text>
</comment>
<dbReference type="Proteomes" id="UP001519293">
    <property type="component" value="Unassembled WGS sequence"/>
</dbReference>
<evidence type="ECO:0000313" key="2">
    <source>
        <dbReference type="Proteomes" id="UP001519293"/>
    </source>
</evidence>
<proteinExistence type="predicted"/>
<organism evidence="1 2">
    <name type="scientific">Cytobacillus eiseniae</name>
    <dbReference type="NCBI Taxonomy" id="762947"/>
    <lineage>
        <taxon>Bacteria</taxon>
        <taxon>Bacillati</taxon>
        <taxon>Bacillota</taxon>
        <taxon>Bacilli</taxon>
        <taxon>Bacillales</taxon>
        <taxon>Bacillaceae</taxon>
        <taxon>Cytobacillus</taxon>
    </lineage>
</organism>
<dbReference type="RefSeq" id="WP_066398477.1">
    <property type="nucleotide sequence ID" value="NZ_JAGIKZ010000038.1"/>
</dbReference>